<evidence type="ECO:0000313" key="1">
    <source>
        <dbReference type="EMBL" id="RHZ83724.1"/>
    </source>
</evidence>
<sequence>MSLLLGLVTRFSYSTLHTFRPKVFFLSTATLFDNSLLNLQTIVKAQLKEHGISNILNTASSNFTKNDLQLLKVSLQPAFENEILPNCVEDTSILEKYALPDINSKTISDKKFNIKNLIEISDNHVKAFIKDLHEVVKNLGSNKGMNETETNTLVCNLLVRIIDMHYYPLRLSLHSQYRLHILGQPYITARPKFVINKDDISMIVVKVEDKHLKNKNFTSTKGYGETQLVAEILACGDENMRQIARIAPQPDVITDQTIFAIRIISTYFTFYKTVIPATYWKELESGLPQKQSIVIKKWPGDNCPEAGFDIAEPGGRRKVLIALSKIRQFLLE</sequence>
<organism evidence="1 2">
    <name type="scientific">Diversispora epigaea</name>
    <dbReference type="NCBI Taxonomy" id="1348612"/>
    <lineage>
        <taxon>Eukaryota</taxon>
        <taxon>Fungi</taxon>
        <taxon>Fungi incertae sedis</taxon>
        <taxon>Mucoromycota</taxon>
        <taxon>Glomeromycotina</taxon>
        <taxon>Glomeromycetes</taxon>
        <taxon>Diversisporales</taxon>
        <taxon>Diversisporaceae</taxon>
        <taxon>Diversispora</taxon>
    </lineage>
</organism>
<dbReference type="AlphaFoldDB" id="A0A397JEV6"/>
<reference evidence="1 2" key="1">
    <citation type="submission" date="2018-08" db="EMBL/GenBank/DDBJ databases">
        <title>Genome and evolution of the arbuscular mycorrhizal fungus Diversispora epigaea (formerly Glomus versiforme) and its bacterial endosymbionts.</title>
        <authorList>
            <person name="Sun X."/>
            <person name="Fei Z."/>
            <person name="Harrison M."/>
        </authorList>
    </citation>
    <scope>NUCLEOTIDE SEQUENCE [LARGE SCALE GENOMIC DNA]</scope>
    <source>
        <strain evidence="1 2">IT104</strain>
    </source>
</reference>
<protein>
    <submittedName>
        <fullName evidence="1">Uncharacterized protein</fullName>
    </submittedName>
</protein>
<dbReference type="EMBL" id="PQFF01000084">
    <property type="protein sequence ID" value="RHZ83724.1"/>
    <property type="molecule type" value="Genomic_DNA"/>
</dbReference>
<name>A0A397JEV6_9GLOM</name>
<proteinExistence type="predicted"/>
<dbReference type="Proteomes" id="UP000266861">
    <property type="component" value="Unassembled WGS sequence"/>
</dbReference>
<keyword evidence="2" id="KW-1185">Reference proteome</keyword>
<gene>
    <name evidence="1" type="ORF">Glove_88g19</name>
</gene>
<evidence type="ECO:0000313" key="2">
    <source>
        <dbReference type="Proteomes" id="UP000266861"/>
    </source>
</evidence>
<comment type="caution">
    <text evidence="1">The sequence shown here is derived from an EMBL/GenBank/DDBJ whole genome shotgun (WGS) entry which is preliminary data.</text>
</comment>
<dbReference type="OrthoDB" id="2405564at2759"/>
<accession>A0A397JEV6</accession>